<dbReference type="PANTHER" id="PTHR39082:SF1">
    <property type="entry name" value="SCAVENGER RECEPTOR CLASS A MEMBER 3"/>
    <property type="match status" value="1"/>
</dbReference>
<evidence type="ECO:0000313" key="4">
    <source>
        <dbReference type="EMBL" id="QFG68841.1"/>
    </source>
</evidence>
<evidence type="ECO:0000256" key="1">
    <source>
        <dbReference type="SAM" id="Coils"/>
    </source>
</evidence>
<keyword evidence="5" id="KW-1185">Reference proteome</keyword>
<dbReference type="Pfam" id="PF24481">
    <property type="entry name" value="CT398_CC"/>
    <property type="match status" value="1"/>
</dbReference>
<proteinExistence type="predicted"/>
<dbReference type="Proteomes" id="UP000326546">
    <property type="component" value="Chromosome"/>
</dbReference>
<name>A0A5J6V6N4_9MICO</name>
<reference evidence="4 5" key="1">
    <citation type="submission" date="2019-09" db="EMBL/GenBank/DDBJ databases">
        <title>Serinicoccus pratensis sp. nov., isolated from meadow soil.</title>
        <authorList>
            <person name="Zhang W."/>
        </authorList>
    </citation>
    <scope>NUCLEOTIDE SEQUENCE [LARGE SCALE GENOMIC DNA]</scope>
    <source>
        <strain evidence="4 5">W204</strain>
    </source>
</reference>
<feature type="coiled-coil region" evidence="1">
    <location>
        <begin position="44"/>
        <end position="165"/>
    </location>
</feature>
<evidence type="ECO:0000259" key="2">
    <source>
        <dbReference type="Pfam" id="PF02591"/>
    </source>
</evidence>
<dbReference type="EMBL" id="CP044427">
    <property type="protein sequence ID" value="QFG68841.1"/>
    <property type="molecule type" value="Genomic_DNA"/>
</dbReference>
<dbReference type="InterPro" id="IPR056003">
    <property type="entry name" value="CT398_CC_hairpin"/>
</dbReference>
<dbReference type="PANTHER" id="PTHR39082">
    <property type="entry name" value="PHOSPHOLIPASE C-BETA-2-RELATED"/>
    <property type="match status" value="1"/>
</dbReference>
<feature type="domain" description="CT398-like coiled coil hairpin" evidence="3">
    <location>
        <begin position="14"/>
        <end position="193"/>
    </location>
</feature>
<accession>A0A5J6V6N4</accession>
<protein>
    <submittedName>
        <fullName evidence="4">Uncharacterized protein</fullName>
    </submittedName>
</protein>
<dbReference type="AlphaFoldDB" id="A0A5J6V6N4"/>
<feature type="domain" description="C4-type zinc ribbon" evidence="2">
    <location>
        <begin position="203"/>
        <end position="237"/>
    </location>
</feature>
<dbReference type="Gene3D" id="1.10.287.1490">
    <property type="match status" value="1"/>
</dbReference>
<evidence type="ECO:0000313" key="5">
    <source>
        <dbReference type="Proteomes" id="UP000326546"/>
    </source>
</evidence>
<gene>
    <name evidence="4" type="ORF">FY030_09105</name>
</gene>
<dbReference type="OrthoDB" id="9784388at2"/>
<dbReference type="KEGG" id="serw:FY030_09105"/>
<dbReference type="RefSeq" id="WP_158061227.1">
    <property type="nucleotide sequence ID" value="NZ_CP044427.1"/>
</dbReference>
<dbReference type="InterPro" id="IPR052376">
    <property type="entry name" value="Oxidative_Scav/Glycosyltrans"/>
</dbReference>
<dbReference type="Pfam" id="PF02591">
    <property type="entry name" value="Zn_ribbon_9"/>
    <property type="match status" value="1"/>
</dbReference>
<evidence type="ECO:0000259" key="3">
    <source>
        <dbReference type="Pfam" id="PF24481"/>
    </source>
</evidence>
<dbReference type="InterPro" id="IPR003743">
    <property type="entry name" value="Zf-RING_7"/>
</dbReference>
<organism evidence="4 5">
    <name type="scientific">Ornithinimicrobium pratense</name>
    <dbReference type="NCBI Taxonomy" id="2593973"/>
    <lineage>
        <taxon>Bacteria</taxon>
        <taxon>Bacillati</taxon>
        <taxon>Actinomycetota</taxon>
        <taxon>Actinomycetes</taxon>
        <taxon>Micrococcales</taxon>
        <taxon>Ornithinimicrobiaceae</taxon>
        <taxon>Ornithinimicrobium</taxon>
    </lineage>
</organism>
<keyword evidence="1" id="KW-0175">Coiled coil</keyword>
<sequence length="245" mass="27352">MKASPQMQARLLELVDLDTTLAQLAHRLRSLPELIDITRMEQGETALEEDVVRAQTELSDVRREVERAEGAVQQVRDRAARNRQRLDVGTGSAKDLQGLQHELESLARRQSVLEDEELEAMERAEQAEAAEAKALVARQAHRERLEELRADRDRKTAEIEAEREQVAGGRAAITADLSEELLALYERLRAHSGSGAAPLQQRRCGGCRLEINAVDLGRIKAAPEDEVLRCEECGRILVRVPESGL</sequence>